<evidence type="ECO:0000313" key="1">
    <source>
        <dbReference type="EMBL" id="DAF42311.1"/>
    </source>
</evidence>
<dbReference type="GeneID" id="80540993"/>
<dbReference type="EMBL" id="BK014302">
    <property type="protein sequence ID" value="DAF42311.1"/>
    <property type="molecule type" value="Viral_cRNA"/>
</dbReference>
<protein>
    <submittedName>
        <fullName evidence="1">P3</fullName>
    </submittedName>
</protein>
<dbReference type="Proteomes" id="UP001161628">
    <property type="component" value="Segment"/>
</dbReference>
<evidence type="ECO:0000313" key="2">
    <source>
        <dbReference type="Proteomes" id="UP001161628"/>
    </source>
</evidence>
<reference evidence="1" key="2">
    <citation type="journal article" date="2021" name="Viruses">
        <title>Illuminating the Plant Rhabdovirus Landscape through Metatranscriptomics Data.</title>
        <authorList>
            <person name="Bejerman N."/>
            <person name="Dietzgen R.G."/>
            <person name="Debat H."/>
        </authorList>
    </citation>
    <scope>NUCLEOTIDE SEQUENCE</scope>
</reference>
<keyword evidence="2" id="KW-1185">Reference proteome</keyword>
<name>A0A8D9PGS2_9RHAB</name>
<proteinExistence type="predicted"/>
<organism evidence="1 2">
    <name type="scientific">Anthurium amnicola virus 1</name>
    <dbReference type="NCBI Taxonomy" id="2793721"/>
    <lineage>
        <taxon>Viruses</taxon>
        <taxon>Riboviria</taxon>
        <taxon>Orthornavirae</taxon>
        <taxon>Negarnaviricota</taxon>
        <taxon>Haploviricotina</taxon>
        <taxon>Monjiviricetes</taxon>
        <taxon>Mononegavirales</taxon>
        <taxon>Rhabdoviridae</taxon>
        <taxon>Betarhabdovirinae</taxon>
        <taxon>Betacytorhabdovirus</taxon>
        <taxon>Betacytorhabdovirus anthurii</taxon>
        <taxon>Cytorhabdovirus anthurii</taxon>
    </lineage>
</organism>
<accession>A0A8D9PGS2</accession>
<sequence length="207" mass="23726">MMSAVKYDGNKPLFGTVKMTIKKSQQATVKRLNFGFSLIDKLVHYKNVLLEELIIMYEPVITSTDIGMIDVLFLDDRMENYRNKFSLQILANQYATYTISGTEWCINEGKSPYHISINPRIKNITHGSKVGRITIIPHFKYTNEQMIAEKINIRVHGINKLSLRMLDEDEKEELGGFACLHYITTEVTRAKYSIAVESNGQDVVILE</sequence>
<reference evidence="1" key="1">
    <citation type="journal article" date="2021" name="J. Anim. Genet.">
        <title>Illuminating the plant rhabdovirus landscape through metatranscriptomics data.</title>
        <authorList>
            <person name="Bejerman N."/>
            <person name="Dietzgen R.G."/>
            <person name="Debat H."/>
        </authorList>
    </citation>
    <scope>NUCLEOTIDE SEQUENCE</scope>
</reference>
<dbReference type="KEGG" id="vg:80540993"/>
<dbReference type="RefSeq" id="YP_010802271.1">
    <property type="nucleotide sequence ID" value="NC_076975.1"/>
</dbReference>